<name>A0A0N1HBF0_9EURO</name>
<feature type="region of interest" description="Disordered" evidence="2">
    <location>
        <begin position="18"/>
        <end position="277"/>
    </location>
</feature>
<dbReference type="AlphaFoldDB" id="A0A0N1HBF0"/>
<dbReference type="InterPro" id="IPR018609">
    <property type="entry name" value="Bud13"/>
</dbReference>
<dbReference type="InterPro" id="IPR051112">
    <property type="entry name" value="CWC26_splicing_factor"/>
</dbReference>
<dbReference type="STRING" id="1664694.A0A0N1HBF0"/>
<sequence length="398" mass="44394">MSAALQSYLAKNYLNATTVDGSDLSDRPKKRRKRDKKAATEGLVIADDDADLSLSSQPTTDRRRRGLLQQGGGDLGADDDTPQVYDGRVKSAEFRKKKGGSSSGWRSVPDAIPMADNANGSVRANDEEAEADRIIAQAQAADDERRRGIDDEDAPAVADRTEDSGPRMESGVRAGLQTAADTAKLVEAEEAQRLAEERAARREKKLRKQQQEKDGGEPPAEQQTIYRDATGRRIDVTAKRAEARQAEIEKEKERQRERENAMGDVQRKMREERKQEVEDARFLTVARGVDDEAMNDDLKKAERWGDTMAGYIAQTRAEEDAAAGGGRGEGRSKVTLNEGAKNQKKTYRGAAPPNRYGIVPGWRWDGVDRGNGFEKEWFQARSKCKRNEELSYQWQMDE</sequence>
<organism evidence="3 4">
    <name type="scientific">Cyphellophora attinorum</name>
    <dbReference type="NCBI Taxonomy" id="1664694"/>
    <lineage>
        <taxon>Eukaryota</taxon>
        <taxon>Fungi</taxon>
        <taxon>Dikarya</taxon>
        <taxon>Ascomycota</taxon>
        <taxon>Pezizomycotina</taxon>
        <taxon>Eurotiomycetes</taxon>
        <taxon>Chaetothyriomycetidae</taxon>
        <taxon>Chaetothyriales</taxon>
        <taxon>Cyphellophoraceae</taxon>
        <taxon>Cyphellophora</taxon>
    </lineage>
</organism>
<dbReference type="GO" id="GO:0005684">
    <property type="term" value="C:U2-type spliceosomal complex"/>
    <property type="evidence" value="ECO:0007669"/>
    <property type="project" value="TreeGrafter"/>
</dbReference>
<dbReference type="EMBL" id="LFJN01000010">
    <property type="protein sequence ID" value="KPI41366.1"/>
    <property type="molecule type" value="Genomic_DNA"/>
</dbReference>
<evidence type="ECO:0000256" key="2">
    <source>
        <dbReference type="SAM" id="MobiDB-lite"/>
    </source>
</evidence>
<evidence type="ECO:0000313" key="4">
    <source>
        <dbReference type="Proteomes" id="UP000038010"/>
    </source>
</evidence>
<dbReference type="RefSeq" id="XP_018001329.1">
    <property type="nucleotide sequence ID" value="XM_018148445.1"/>
</dbReference>
<comment type="caution">
    <text evidence="3">The sequence shown here is derived from an EMBL/GenBank/DDBJ whole genome shotgun (WGS) entry which is preliminary data.</text>
</comment>
<dbReference type="GO" id="GO:0070274">
    <property type="term" value="C:RES complex"/>
    <property type="evidence" value="ECO:0007669"/>
    <property type="project" value="TreeGrafter"/>
</dbReference>
<protein>
    <submittedName>
        <fullName evidence="3">Pre-mRNA-splicing factor cwc26</fullName>
    </submittedName>
</protein>
<dbReference type="GeneID" id="28740325"/>
<evidence type="ECO:0000256" key="1">
    <source>
        <dbReference type="ARBA" id="ARBA00011069"/>
    </source>
</evidence>
<dbReference type="PANTHER" id="PTHR31809:SF0">
    <property type="entry name" value="BUD13 HOMOLOG"/>
    <property type="match status" value="1"/>
</dbReference>
<feature type="region of interest" description="Disordered" evidence="2">
    <location>
        <begin position="318"/>
        <end position="352"/>
    </location>
</feature>
<dbReference type="OrthoDB" id="6022at2759"/>
<keyword evidence="4" id="KW-1185">Reference proteome</keyword>
<evidence type="ECO:0000313" key="3">
    <source>
        <dbReference type="EMBL" id="KPI41366.1"/>
    </source>
</evidence>
<dbReference type="GO" id="GO:0003723">
    <property type="term" value="F:RNA binding"/>
    <property type="evidence" value="ECO:0007669"/>
    <property type="project" value="TreeGrafter"/>
</dbReference>
<dbReference type="GO" id="GO:0000398">
    <property type="term" value="P:mRNA splicing, via spliceosome"/>
    <property type="evidence" value="ECO:0007669"/>
    <property type="project" value="TreeGrafter"/>
</dbReference>
<proteinExistence type="inferred from homology"/>
<feature type="compositionally biased region" description="Basic and acidic residues" evidence="2">
    <location>
        <begin position="229"/>
        <end position="277"/>
    </location>
</feature>
<accession>A0A0N1HBF0</accession>
<feature type="compositionally biased region" description="Basic and acidic residues" evidence="2">
    <location>
        <begin position="184"/>
        <end position="200"/>
    </location>
</feature>
<dbReference type="Proteomes" id="UP000038010">
    <property type="component" value="Unassembled WGS sequence"/>
</dbReference>
<comment type="similarity">
    <text evidence="1">Belongs to the CWC26 family.</text>
</comment>
<reference evidence="3 4" key="1">
    <citation type="submission" date="2015-06" db="EMBL/GenBank/DDBJ databases">
        <title>Draft genome of the ant-associated black yeast Phialophora attae CBS 131958.</title>
        <authorList>
            <person name="Moreno L.F."/>
            <person name="Stielow B.J."/>
            <person name="de Hoog S."/>
            <person name="Vicente V.A."/>
            <person name="Weiss V.A."/>
            <person name="de Vries M."/>
            <person name="Cruz L.M."/>
            <person name="Souza E.M."/>
        </authorList>
    </citation>
    <scope>NUCLEOTIDE SEQUENCE [LARGE SCALE GENOMIC DNA]</scope>
    <source>
        <strain evidence="3 4">CBS 131958</strain>
    </source>
</reference>
<dbReference type="Pfam" id="PF09736">
    <property type="entry name" value="Bud13"/>
    <property type="match status" value="1"/>
</dbReference>
<dbReference type="PANTHER" id="PTHR31809">
    <property type="entry name" value="BUD13 HOMOLOG"/>
    <property type="match status" value="1"/>
</dbReference>
<dbReference type="VEuPathDB" id="FungiDB:AB675_8030"/>
<gene>
    <name evidence="3" type="ORF">AB675_8030</name>
</gene>